<keyword evidence="2" id="KW-1185">Reference proteome</keyword>
<dbReference type="EMBL" id="CM051397">
    <property type="protein sequence ID" value="KAJ4721064.1"/>
    <property type="molecule type" value="Genomic_DNA"/>
</dbReference>
<evidence type="ECO:0000313" key="2">
    <source>
        <dbReference type="Proteomes" id="UP001164539"/>
    </source>
</evidence>
<proteinExistence type="predicted"/>
<comment type="caution">
    <text evidence="1">The sequence shown here is derived from an EMBL/GenBank/DDBJ whole genome shotgun (WGS) entry which is preliminary data.</text>
</comment>
<accession>A0ACC1YDR1</accession>
<reference evidence="1 2" key="1">
    <citation type="journal article" date="2023" name="Science">
        <title>Complex scaffold remodeling in plant triterpene biosynthesis.</title>
        <authorList>
            <person name="De La Pena R."/>
            <person name="Hodgson H."/>
            <person name="Liu J.C."/>
            <person name="Stephenson M.J."/>
            <person name="Martin A.C."/>
            <person name="Owen C."/>
            <person name="Harkess A."/>
            <person name="Leebens-Mack J."/>
            <person name="Jimenez L.E."/>
            <person name="Osbourn A."/>
            <person name="Sattely E.S."/>
        </authorList>
    </citation>
    <scope>NUCLEOTIDE SEQUENCE [LARGE SCALE GENOMIC DNA]</scope>
    <source>
        <strain evidence="2">cv. JPN11</strain>
        <tissue evidence="1">Leaf</tissue>
    </source>
</reference>
<dbReference type="Proteomes" id="UP001164539">
    <property type="component" value="Chromosome 4"/>
</dbReference>
<gene>
    <name evidence="1" type="ORF">OWV82_008791</name>
</gene>
<organism evidence="1 2">
    <name type="scientific">Melia azedarach</name>
    <name type="common">Chinaberry tree</name>
    <dbReference type="NCBI Taxonomy" id="155640"/>
    <lineage>
        <taxon>Eukaryota</taxon>
        <taxon>Viridiplantae</taxon>
        <taxon>Streptophyta</taxon>
        <taxon>Embryophyta</taxon>
        <taxon>Tracheophyta</taxon>
        <taxon>Spermatophyta</taxon>
        <taxon>Magnoliopsida</taxon>
        <taxon>eudicotyledons</taxon>
        <taxon>Gunneridae</taxon>
        <taxon>Pentapetalae</taxon>
        <taxon>rosids</taxon>
        <taxon>malvids</taxon>
        <taxon>Sapindales</taxon>
        <taxon>Meliaceae</taxon>
        <taxon>Melia</taxon>
    </lineage>
</organism>
<sequence>MATAYHPQTNGQAELSNRKDWSKRLDDALWAYRTAFKIPLGMSPYRLVFGKTYHLPIELEYHAYWAIRTLNMNLQLAGVWSARQQWSDIQTLAWRVITEIVA</sequence>
<protein>
    <submittedName>
        <fullName evidence="1">Gag-Pol polyprotein</fullName>
    </submittedName>
</protein>
<evidence type="ECO:0000313" key="1">
    <source>
        <dbReference type="EMBL" id="KAJ4721064.1"/>
    </source>
</evidence>
<name>A0ACC1YDR1_MELAZ</name>